<evidence type="ECO:0000256" key="1">
    <source>
        <dbReference type="ARBA" id="ARBA00008056"/>
    </source>
</evidence>
<dbReference type="GO" id="GO:0046872">
    <property type="term" value="F:metal ion binding"/>
    <property type="evidence" value="ECO:0007669"/>
    <property type="project" value="UniProtKB-KW"/>
</dbReference>
<dbReference type="Gene3D" id="2.60.120.330">
    <property type="entry name" value="B-lactam Antibiotic, Isopenicillin N Synthase, Chain"/>
    <property type="match status" value="1"/>
</dbReference>
<evidence type="ECO:0000259" key="3">
    <source>
        <dbReference type="PROSITE" id="PS51471"/>
    </source>
</evidence>
<dbReference type="InterPro" id="IPR044861">
    <property type="entry name" value="IPNS-like_FE2OG_OXY"/>
</dbReference>
<reference evidence="4" key="2">
    <citation type="submission" date="2023-05" db="EMBL/GenBank/DDBJ databases">
        <authorList>
            <consortium name="Lawrence Berkeley National Laboratory"/>
            <person name="Steindorff A."/>
            <person name="Hensen N."/>
            <person name="Bonometti L."/>
            <person name="Westerberg I."/>
            <person name="Brannstrom I.O."/>
            <person name="Guillou S."/>
            <person name="Cros-Aarteil S."/>
            <person name="Calhoun S."/>
            <person name="Haridas S."/>
            <person name="Kuo A."/>
            <person name="Mondo S."/>
            <person name="Pangilinan J."/>
            <person name="Riley R."/>
            <person name="Labutti K."/>
            <person name="Andreopoulos B."/>
            <person name="Lipzen A."/>
            <person name="Chen C."/>
            <person name="Yanf M."/>
            <person name="Daum C."/>
            <person name="Ng V."/>
            <person name="Clum A."/>
            <person name="Ohm R."/>
            <person name="Martin F."/>
            <person name="Silar P."/>
            <person name="Natvig D."/>
            <person name="Lalanne C."/>
            <person name="Gautier V."/>
            <person name="Ament-Velasquez S.L."/>
            <person name="Kruys A."/>
            <person name="Hutchinson M.I."/>
            <person name="Powell A.J."/>
            <person name="Barry K."/>
            <person name="Miller A.N."/>
            <person name="Grigoriev I.V."/>
            <person name="Debuchy R."/>
            <person name="Gladieux P."/>
            <person name="Thoren M.H."/>
            <person name="Johannesson H."/>
        </authorList>
    </citation>
    <scope>NUCLEOTIDE SEQUENCE</scope>
    <source>
        <strain evidence="4">CBS 315.58</strain>
    </source>
</reference>
<dbReference type="Pfam" id="PF14226">
    <property type="entry name" value="DIOX_N"/>
    <property type="match status" value="1"/>
</dbReference>
<dbReference type="InterPro" id="IPR050231">
    <property type="entry name" value="Iron_ascorbate_oxido_reductase"/>
</dbReference>
<keyword evidence="5" id="KW-1185">Reference proteome</keyword>
<dbReference type="EMBL" id="MU863909">
    <property type="protein sequence ID" value="KAK4201255.1"/>
    <property type="molecule type" value="Genomic_DNA"/>
</dbReference>
<comment type="caution">
    <text evidence="4">The sequence shown here is derived from an EMBL/GenBank/DDBJ whole genome shotgun (WGS) entry which is preliminary data.</text>
</comment>
<dbReference type="PROSITE" id="PS51471">
    <property type="entry name" value="FE2OG_OXY"/>
    <property type="match status" value="1"/>
</dbReference>
<dbReference type="Proteomes" id="UP001303160">
    <property type="component" value="Unassembled WGS sequence"/>
</dbReference>
<gene>
    <name evidence="4" type="ORF">QBC40DRAFT_324733</name>
</gene>
<protein>
    <recommendedName>
        <fullName evidence="3">Fe2OG dioxygenase domain-containing protein</fullName>
    </recommendedName>
</protein>
<dbReference type="AlphaFoldDB" id="A0AAN6XIT6"/>
<keyword evidence="2" id="KW-0408">Iron</keyword>
<evidence type="ECO:0000313" key="5">
    <source>
        <dbReference type="Proteomes" id="UP001303160"/>
    </source>
</evidence>
<feature type="domain" description="Fe2OG dioxygenase" evidence="3">
    <location>
        <begin position="175"/>
        <end position="304"/>
    </location>
</feature>
<evidence type="ECO:0000313" key="4">
    <source>
        <dbReference type="EMBL" id="KAK4201255.1"/>
    </source>
</evidence>
<comment type="similarity">
    <text evidence="1 2">Belongs to the iron/ascorbate-dependent oxidoreductase family.</text>
</comment>
<sequence>MPDSSPTPTFPPNLPLAPLTVISYTKLLANDVIESSNLLSACQNQGFFHLDLSSSSTGASLLSQSSQLYTLARSLFALPLETKQQFALQKGVSLFGYKPAGTVKATDPTHHPDSTEFFNIGKDDLFLSPPGSDVLTKKYPLEIQPHLPLLKSFTANCHALATELLIILARELGLSSNTALVNLNNFNQSSGDHIRLTHTTIHGGGSSSSSDKQSIGLPSHTDFGTVTILFNWQAGLQIESATATGQWEWVKPLPGHAIVNLGDAMKIFTNGHLKSAKHRVVPLPTAHGSRKTADRYSVVYSIRPNNNVLMKAVDKFEHAGETQVKVAGKFVPALLGETGGRDNNDKKQVLTAGEWMVQRAVQLGN</sequence>
<dbReference type="PANTHER" id="PTHR47990">
    <property type="entry name" value="2-OXOGLUTARATE (2OG) AND FE(II)-DEPENDENT OXYGENASE SUPERFAMILY PROTEIN-RELATED"/>
    <property type="match status" value="1"/>
</dbReference>
<name>A0AAN6XIT6_9PEZI</name>
<accession>A0AAN6XIT6</accession>
<keyword evidence="2" id="KW-0479">Metal-binding</keyword>
<dbReference type="InterPro" id="IPR027443">
    <property type="entry name" value="IPNS-like_sf"/>
</dbReference>
<dbReference type="GO" id="GO:0044283">
    <property type="term" value="P:small molecule biosynthetic process"/>
    <property type="evidence" value="ECO:0007669"/>
    <property type="project" value="UniProtKB-ARBA"/>
</dbReference>
<dbReference type="InterPro" id="IPR026992">
    <property type="entry name" value="DIOX_N"/>
</dbReference>
<dbReference type="Pfam" id="PF03171">
    <property type="entry name" value="2OG-FeII_Oxy"/>
    <property type="match status" value="1"/>
</dbReference>
<proteinExistence type="inferred from homology"/>
<keyword evidence="2" id="KW-0560">Oxidoreductase</keyword>
<dbReference type="GO" id="GO:0016491">
    <property type="term" value="F:oxidoreductase activity"/>
    <property type="evidence" value="ECO:0007669"/>
    <property type="project" value="UniProtKB-KW"/>
</dbReference>
<dbReference type="InterPro" id="IPR005123">
    <property type="entry name" value="Oxoglu/Fe-dep_dioxygenase_dom"/>
</dbReference>
<evidence type="ECO:0000256" key="2">
    <source>
        <dbReference type="RuleBase" id="RU003682"/>
    </source>
</evidence>
<dbReference type="SUPFAM" id="SSF51197">
    <property type="entry name" value="Clavaminate synthase-like"/>
    <property type="match status" value="1"/>
</dbReference>
<reference evidence="4" key="1">
    <citation type="journal article" date="2023" name="Mol. Phylogenet. Evol.">
        <title>Genome-scale phylogeny and comparative genomics of the fungal order Sordariales.</title>
        <authorList>
            <person name="Hensen N."/>
            <person name="Bonometti L."/>
            <person name="Westerberg I."/>
            <person name="Brannstrom I.O."/>
            <person name="Guillou S."/>
            <person name="Cros-Aarteil S."/>
            <person name="Calhoun S."/>
            <person name="Haridas S."/>
            <person name="Kuo A."/>
            <person name="Mondo S."/>
            <person name="Pangilinan J."/>
            <person name="Riley R."/>
            <person name="LaButti K."/>
            <person name="Andreopoulos B."/>
            <person name="Lipzen A."/>
            <person name="Chen C."/>
            <person name="Yan M."/>
            <person name="Daum C."/>
            <person name="Ng V."/>
            <person name="Clum A."/>
            <person name="Steindorff A."/>
            <person name="Ohm R.A."/>
            <person name="Martin F."/>
            <person name="Silar P."/>
            <person name="Natvig D.O."/>
            <person name="Lalanne C."/>
            <person name="Gautier V."/>
            <person name="Ament-Velasquez S.L."/>
            <person name="Kruys A."/>
            <person name="Hutchinson M.I."/>
            <person name="Powell A.J."/>
            <person name="Barry K."/>
            <person name="Miller A.N."/>
            <person name="Grigoriev I.V."/>
            <person name="Debuchy R."/>
            <person name="Gladieux P."/>
            <person name="Hiltunen Thoren M."/>
            <person name="Johannesson H."/>
        </authorList>
    </citation>
    <scope>NUCLEOTIDE SEQUENCE</scope>
    <source>
        <strain evidence="4">CBS 315.58</strain>
    </source>
</reference>
<organism evidence="4 5">
    <name type="scientific">Triangularia verruculosa</name>
    <dbReference type="NCBI Taxonomy" id="2587418"/>
    <lineage>
        <taxon>Eukaryota</taxon>
        <taxon>Fungi</taxon>
        <taxon>Dikarya</taxon>
        <taxon>Ascomycota</taxon>
        <taxon>Pezizomycotina</taxon>
        <taxon>Sordariomycetes</taxon>
        <taxon>Sordariomycetidae</taxon>
        <taxon>Sordariales</taxon>
        <taxon>Podosporaceae</taxon>
        <taxon>Triangularia</taxon>
    </lineage>
</organism>